<proteinExistence type="predicted"/>
<comment type="caution">
    <text evidence="1">The sequence shown here is derived from an EMBL/GenBank/DDBJ whole genome shotgun (WGS) entry which is preliminary data.</text>
</comment>
<evidence type="ECO:0000313" key="1">
    <source>
        <dbReference type="EMBL" id="KAF2023172.1"/>
    </source>
</evidence>
<dbReference type="OrthoDB" id="3799380at2759"/>
<evidence type="ECO:0000313" key="2">
    <source>
        <dbReference type="Proteomes" id="UP000799777"/>
    </source>
</evidence>
<protein>
    <submittedName>
        <fullName evidence="1">Uncharacterized protein</fullName>
    </submittedName>
</protein>
<reference evidence="1" key="1">
    <citation type="journal article" date="2020" name="Stud. Mycol.">
        <title>101 Dothideomycetes genomes: a test case for predicting lifestyles and emergence of pathogens.</title>
        <authorList>
            <person name="Haridas S."/>
            <person name="Albert R."/>
            <person name="Binder M."/>
            <person name="Bloem J."/>
            <person name="Labutti K."/>
            <person name="Salamov A."/>
            <person name="Andreopoulos B."/>
            <person name="Baker S."/>
            <person name="Barry K."/>
            <person name="Bills G."/>
            <person name="Bluhm B."/>
            <person name="Cannon C."/>
            <person name="Castanera R."/>
            <person name="Culley D."/>
            <person name="Daum C."/>
            <person name="Ezra D."/>
            <person name="Gonzalez J."/>
            <person name="Henrissat B."/>
            <person name="Kuo A."/>
            <person name="Liang C."/>
            <person name="Lipzen A."/>
            <person name="Lutzoni F."/>
            <person name="Magnuson J."/>
            <person name="Mondo S."/>
            <person name="Nolan M."/>
            <person name="Ohm R."/>
            <person name="Pangilinan J."/>
            <person name="Park H.-J."/>
            <person name="Ramirez L."/>
            <person name="Alfaro M."/>
            <person name="Sun H."/>
            <person name="Tritt A."/>
            <person name="Yoshinaga Y."/>
            <person name="Zwiers L.-H."/>
            <person name="Turgeon B."/>
            <person name="Goodwin S."/>
            <person name="Spatafora J."/>
            <person name="Crous P."/>
            <person name="Grigoriev I."/>
        </authorList>
    </citation>
    <scope>NUCLEOTIDE SEQUENCE</scope>
    <source>
        <strain evidence="1">CBS 110217</strain>
    </source>
</reference>
<organism evidence="1 2">
    <name type="scientific">Setomelanomma holmii</name>
    <dbReference type="NCBI Taxonomy" id="210430"/>
    <lineage>
        <taxon>Eukaryota</taxon>
        <taxon>Fungi</taxon>
        <taxon>Dikarya</taxon>
        <taxon>Ascomycota</taxon>
        <taxon>Pezizomycotina</taxon>
        <taxon>Dothideomycetes</taxon>
        <taxon>Pleosporomycetidae</taxon>
        <taxon>Pleosporales</taxon>
        <taxon>Pleosporineae</taxon>
        <taxon>Phaeosphaeriaceae</taxon>
        <taxon>Setomelanomma</taxon>
    </lineage>
</organism>
<accession>A0A9P4GWC4</accession>
<keyword evidence="2" id="KW-1185">Reference proteome</keyword>
<dbReference type="Proteomes" id="UP000799777">
    <property type="component" value="Unassembled WGS sequence"/>
</dbReference>
<name>A0A9P4GWC4_9PLEO</name>
<dbReference type="AlphaFoldDB" id="A0A9P4GWC4"/>
<sequence length="298" mass="33815">MRKTTLTYMFTNLSPCREILLSMLCPFDISKLVLAIGSDLSPSEKKNHLDVLDDIFEESGVIRLMARLGLTIRIFGADINTLRKRVLQPAEFLARSPVDRPFQVFVLVTDENKDNATLCRDYRSRADIDSEPVDKSFAELCHAFGTSKADEIKMLSHWMLCAPYLAGTMPISIPGWIPVFNSRPHINVRAYIAPFHDRHNCILHMGRTNMQQVFGYNNNSELLYNLQNLSTVCLNFVGFQRIEVDISGKLTMNFLHNVLAATDMNRENRPLKYVVVNTAHPLNTSITLNLEPPLDTVT</sequence>
<gene>
    <name evidence="1" type="ORF">EK21DRAFT_95133</name>
</gene>
<dbReference type="EMBL" id="ML978373">
    <property type="protein sequence ID" value="KAF2023172.1"/>
    <property type="molecule type" value="Genomic_DNA"/>
</dbReference>